<evidence type="ECO:0000313" key="2">
    <source>
        <dbReference type="EMBL" id="KAK5576278.1"/>
    </source>
</evidence>
<gene>
    <name evidence="2" type="ORF">RB653_007419</name>
</gene>
<comment type="caution">
    <text evidence="2">The sequence shown here is derived from an EMBL/GenBank/DDBJ whole genome shotgun (WGS) entry which is preliminary data.</text>
</comment>
<sequence>MEVSKKRVILSLYRELIYYSKLISNKEEKLSKLNLIKTTFKKNKSIPETESEKIDKLIEDGQKKLSFLKIMTPREYAKSYKTSGVYKFEDGKWVEGSEEKKSKRQYLDHGIDIMDLRRHNHLTRRMQFLDRR</sequence>
<evidence type="ECO:0000313" key="3">
    <source>
        <dbReference type="Proteomes" id="UP001344447"/>
    </source>
</evidence>
<dbReference type="EMBL" id="JAVFKY010000005">
    <property type="protein sequence ID" value="KAK5576278.1"/>
    <property type="molecule type" value="Genomic_DNA"/>
</dbReference>
<evidence type="ECO:0000259" key="1">
    <source>
        <dbReference type="Pfam" id="PF05347"/>
    </source>
</evidence>
<dbReference type="AlphaFoldDB" id="A0AAN7TVL3"/>
<accession>A0AAN7TVL3</accession>
<dbReference type="InterPro" id="IPR008011">
    <property type="entry name" value="Complex1_LYR_dom"/>
</dbReference>
<feature type="domain" description="Complex 1 LYR protein" evidence="1">
    <location>
        <begin position="9"/>
        <end position="65"/>
    </location>
</feature>
<keyword evidence="3" id="KW-1185">Reference proteome</keyword>
<proteinExistence type="predicted"/>
<reference evidence="2 3" key="1">
    <citation type="submission" date="2023-11" db="EMBL/GenBank/DDBJ databases">
        <title>Dfirmibasis_genome.</title>
        <authorList>
            <person name="Edelbroek B."/>
            <person name="Kjellin J."/>
            <person name="Jerlstrom-Hultqvist J."/>
            <person name="Soderbom F."/>
        </authorList>
    </citation>
    <scope>NUCLEOTIDE SEQUENCE [LARGE SCALE GENOMIC DNA]</scope>
    <source>
        <strain evidence="2 3">TNS-C-14</strain>
    </source>
</reference>
<name>A0AAN7TVL3_9MYCE</name>
<organism evidence="2 3">
    <name type="scientific">Dictyostelium firmibasis</name>
    <dbReference type="NCBI Taxonomy" id="79012"/>
    <lineage>
        <taxon>Eukaryota</taxon>
        <taxon>Amoebozoa</taxon>
        <taxon>Evosea</taxon>
        <taxon>Eumycetozoa</taxon>
        <taxon>Dictyostelia</taxon>
        <taxon>Dictyosteliales</taxon>
        <taxon>Dictyosteliaceae</taxon>
        <taxon>Dictyostelium</taxon>
    </lineage>
</organism>
<protein>
    <recommendedName>
        <fullName evidence="1">Complex 1 LYR protein domain-containing protein</fullName>
    </recommendedName>
</protein>
<dbReference type="Proteomes" id="UP001344447">
    <property type="component" value="Unassembled WGS sequence"/>
</dbReference>
<dbReference type="Pfam" id="PF05347">
    <property type="entry name" value="Complex1_LYR"/>
    <property type="match status" value="1"/>
</dbReference>